<evidence type="ECO:0008006" key="3">
    <source>
        <dbReference type="Google" id="ProtNLM"/>
    </source>
</evidence>
<dbReference type="EMBL" id="MU790525">
    <property type="protein sequence ID" value="KAJ4000192.1"/>
    <property type="molecule type" value="Genomic_DNA"/>
</dbReference>
<evidence type="ECO:0000313" key="2">
    <source>
        <dbReference type="Proteomes" id="UP001163828"/>
    </source>
</evidence>
<name>A0ABQ8QND4_9AGAR</name>
<evidence type="ECO:0000313" key="1">
    <source>
        <dbReference type="EMBL" id="KAJ4000192.1"/>
    </source>
</evidence>
<dbReference type="SUPFAM" id="SSF52540">
    <property type="entry name" value="P-loop containing nucleoside triphosphate hydrolases"/>
    <property type="match status" value="1"/>
</dbReference>
<protein>
    <recommendedName>
        <fullName evidence="3">DEAD/DEAH box helicase domain-containing protein</fullName>
    </recommendedName>
</protein>
<dbReference type="Gene3D" id="3.40.50.300">
    <property type="entry name" value="P-loop containing nucleotide triphosphate hydrolases"/>
    <property type="match status" value="1"/>
</dbReference>
<sequence length="122" mass="13244">MSVAEPGLSHQKESTPFAFSSTQGKNLISTIITSYVSHPAHDYVLEGVAKALDGRDVFAMTPTGSGKTGYMEFTALVVKELKQHPERYPEAAVIAKKFPHDPLMPSVEKACRAVLETQVLLA</sequence>
<comment type="caution">
    <text evidence="1">The sequence shown here is derived from an EMBL/GenBank/DDBJ whole genome shotgun (WGS) entry which is preliminary data.</text>
</comment>
<dbReference type="Proteomes" id="UP001163828">
    <property type="component" value="Unassembled WGS sequence"/>
</dbReference>
<keyword evidence="2" id="KW-1185">Reference proteome</keyword>
<gene>
    <name evidence="1" type="ORF">F5050DRAFT_1842771</name>
</gene>
<proteinExistence type="predicted"/>
<reference evidence="1" key="1">
    <citation type="submission" date="2022-08" db="EMBL/GenBank/DDBJ databases">
        <authorList>
            <consortium name="DOE Joint Genome Institute"/>
            <person name="Min B."/>
            <person name="Riley R."/>
            <person name="Sierra-Patev S."/>
            <person name="Naranjo-Ortiz M."/>
            <person name="Looney B."/>
            <person name="Konkel Z."/>
            <person name="Slot J.C."/>
            <person name="Sakamoto Y."/>
            <person name="Steenwyk J.L."/>
            <person name="Rokas A."/>
            <person name="Carro J."/>
            <person name="Camarero S."/>
            <person name="Ferreira P."/>
            <person name="Molpeceres G."/>
            <person name="Ruiz-Duenas F.J."/>
            <person name="Serrano A."/>
            <person name="Henrissat B."/>
            <person name="Drula E."/>
            <person name="Hughes K.W."/>
            <person name="Mata J.L."/>
            <person name="Ishikawa N.K."/>
            <person name="Vargas-Isla R."/>
            <person name="Ushijima S."/>
            <person name="Smith C.A."/>
            <person name="Ahrendt S."/>
            <person name="Andreopoulos W."/>
            <person name="He G."/>
            <person name="Labutti K."/>
            <person name="Lipzen A."/>
            <person name="Ng V."/>
            <person name="Sandor L."/>
            <person name="Barry K."/>
            <person name="Martinez A.T."/>
            <person name="Xiao Y."/>
            <person name="Gibbons J.G."/>
            <person name="Terashima K."/>
            <person name="Hibbett D.S."/>
            <person name="Grigoriev I.V."/>
        </authorList>
    </citation>
    <scope>NUCLEOTIDE SEQUENCE</scope>
    <source>
        <strain evidence="1">TFB10827</strain>
    </source>
</reference>
<dbReference type="InterPro" id="IPR027417">
    <property type="entry name" value="P-loop_NTPase"/>
</dbReference>
<accession>A0ABQ8QND4</accession>
<organism evidence="1 2">
    <name type="scientific">Lentinula boryana</name>
    <dbReference type="NCBI Taxonomy" id="40481"/>
    <lineage>
        <taxon>Eukaryota</taxon>
        <taxon>Fungi</taxon>
        <taxon>Dikarya</taxon>
        <taxon>Basidiomycota</taxon>
        <taxon>Agaricomycotina</taxon>
        <taxon>Agaricomycetes</taxon>
        <taxon>Agaricomycetidae</taxon>
        <taxon>Agaricales</taxon>
        <taxon>Marasmiineae</taxon>
        <taxon>Omphalotaceae</taxon>
        <taxon>Lentinula</taxon>
    </lineage>
</organism>